<proteinExistence type="predicted"/>
<name>A0ABX8JLT8_9BACT</name>
<keyword evidence="3" id="KW-1185">Reference proteome</keyword>
<protein>
    <recommendedName>
        <fullName evidence="4">Hmc operon protein 4</fullName>
    </recommendedName>
</protein>
<evidence type="ECO:0000313" key="2">
    <source>
        <dbReference type="EMBL" id="QWV98116.1"/>
    </source>
</evidence>
<dbReference type="EMBL" id="CP076724">
    <property type="protein sequence ID" value="QWV98116.1"/>
    <property type="molecule type" value="Genomic_DNA"/>
</dbReference>
<evidence type="ECO:0008006" key="4">
    <source>
        <dbReference type="Google" id="ProtNLM"/>
    </source>
</evidence>
<keyword evidence="1" id="KW-1133">Transmembrane helix</keyword>
<keyword evidence="1" id="KW-0472">Membrane</keyword>
<keyword evidence="1" id="KW-0812">Transmembrane</keyword>
<accession>A0ABX8JLT8</accession>
<organism evidence="2 3">
    <name type="scientific">Geomonas diazotrophica</name>
    <dbReference type="NCBI Taxonomy" id="2843197"/>
    <lineage>
        <taxon>Bacteria</taxon>
        <taxon>Pseudomonadati</taxon>
        <taxon>Thermodesulfobacteriota</taxon>
        <taxon>Desulfuromonadia</taxon>
        <taxon>Geobacterales</taxon>
        <taxon>Geobacteraceae</taxon>
        <taxon>Geomonas</taxon>
    </lineage>
</organism>
<gene>
    <name evidence="2" type="ORF">KP005_02145</name>
</gene>
<evidence type="ECO:0000313" key="3">
    <source>
        <dbReference type="Proteomes" id="UP000683493"/>
    </source>
</evidence>
<reference evidence="2 3" key="1">
    <citation type="submission" date="2021-06" db="EMBL/GenBank/DDBJ databases">
        <title>Gemonas diversity in paddy soil.</title>
        <authorList>
            <person name="Liu G."/>
        </authorList>
    </citation>
    <scope>NUCLEOTIDE SEQUENCE [LARGE SCALE GENOMIC DNA]</scope>
    <source>
        <strain evidence="2 3">RG29</strain>
    </source>
</reference>
<evidence type="ECO:0000256" key="1">
    <source>
        <dbReference type="SAM" id="Phobius"/>
    </source>
</evidence>
<dbReference type="Proteomes" id="UP000683493">
    <property type="component" value="Chromosome"/>
</dbReference>
<feature type="transmembrane region" description="Helical" evidence="1">
    <location>
        <begin position="25"/>
        <end position="44"/>
    </location>
</feature>
<sequence>MTLDTIGQIKEVFTLVDFYQYIKGVEYLICVAFFIGFPMFYRYLHKREQEEGKEAARH</sequence>